<dbReference type="SUPFAM" id="SSF56801">
    <property type="entry name" value="Acetyl-CoA synthetase-like"/>
    <property type="match status" value="1"/>
</dbReference>
<evidence type="ECO:0000313" key="7">
    <source>
        <dbReference type="EMBL" id="MCI0182201.1"/>
    </source>
</evidence>
<feature type="domain" description="AMP-dependent synthetase/ligase" evidence="5">
    <location>
        <begin position="18"/>
        <end position="396"/>
    </location>
</feature>
<dbReference type="InterPro" id="IPR000873">
    <property type="entry name" value="AMP-dep_synth/lig_dom"/>
</dbReference>
<evidence type="ECO:0000259" key="5">
    <source>
        <dbReference type="Pfam" id="PF00501"/>
    </source>
</evidence>
<evidence type="ECO:0000256" key="2">
    <source>
        <dbReference type="ARBA" id="ARBA00022598"/>
    </source>
</evidence>
<keyword evidence="8" id="KW-1185">Reference proteome</keyword>
<dbReference type="PROSITE" id="PS00455">
    <property type="entry name" value="AMP_BINDING"/>
    <property type="match status" value="1"/>
</dbReference>
<gene>
    <name evidence="7" type="ORF">MM817_00457</name>
</gene>
<keyword evidence="4" id="KW-0443">Lipid metabolism</keyword>
<evidence type="ECO:0000259" key="6">
    <source>
        <dbReference type="Pfam" id="PF13193"/>
    </source>
</evidence>
<dbReference type="PANTHER" id="PTHR43859">
    <property type="entry name" value="ACYL-ACTIVATING ENZYME"/>
    <property type="match status" value="1"/>
</dbReference>
<comment type="similarity">
    <text evidence="1">Belongs to the ATP-dependent AMP-binding enzyme family.</text>
</comment>
<evidence type="ECO:0000256" key="1">
    <source>
        <dbReference type="ARBA" id="ARBA00006432"/>
    </source>
</evidence>
<dbReference type="Gene3D" id="3.30.300.30">
    <property type="match status" value="1"/>
</dbReference>
<dbReference type="Pfam" id="PF13193">
    <property type="entry name" value="AMP-binding_C"/>
    <property type="match status" value="1"/>
</dbReference>
<protein>
    <submittedName>
        <fullName evidence="7">Long-chain-fatty-acid--CoA ligase</fullName>
        <ecNumber evidence="7">6.2.1.3</ecNumber>
    </submittedName>
</protein>
<dbReference type="EC" id="6.2.1.3" evidence="7"/>
<keyword evidence="2 7" id="KW-0436">Ligase</keyword>
<dbReference type="FunFam" id="3.30.300.30:FF:000008">
    <property type="entry name" value="2,3-dihydroxybenzoate-AMP ligase"/>
    <property type="match status" value="1"/>
</dbReference>
<keyword evidence="3" id="KW-0276">Fatty acid metabolism</keyword>
<dbReference type="InterPro" id="IPR042099">
    <property type="entry name" value="ANL_N_sf"/>
</dbReference>
<dbReference type="NCBIfam" id="NF004837">
    <property type="entry name" value="PRK06187.1"/>
    <property type="match status" value="1"/>
</dbReference>
<dbReference type="Pfam" id="PF00501">
    <property type="entry name" value="AMP-binding"/>
    <property type="match status" value="1"/>
</dbReference>
<organism evidence="7 8">
    <name type="scientific">Sulfoacidibacillus ferrooxidans</name>
    <dbReference type="NCBI Taxonomy" id="2005001"/>
    <lineage>
        <taxon>Bacteria</taxon>
        <taxon>Bacillati</taxon>
        <taxon>Bacillota</taxon>
        <taxon>Bacilli</taxon>
        <taxon>Bacillales</taxon>
        <taxon>Alicyclobacillaceae</taxon>
        <taxon>Sulfoacidibacillus</taxon>
    </lineage>
</organism>
<dbReference type="EMBL" id="JALBUF010000001">
    <property type="protein sequence ID" value="MCI0182201.1"/>
    <property type="molecule type" value="Genomic_DNA"/>
</dbReference>
<accession>A0A9X2ADG1</accession>
<proteinExistence type="inferred from homology"/>
<evidence type="ECO:0000313" key="8">
    <source>
        <dbReference type="Proteomes" id="UP001139263"/>
    </source>
</evidence>
<dbReference type="AlphaFoldDB" id="A0A9X2ADG1"/>
<dbReference type="InterPro" id="IPR020845">
    <property type="entry name" value="AMP-binding_CS"/>
</dbReference>
<evidence type="ECO:0000256" key="3">
    <source>
        <dbReference type="ARBA" id="ARBA00022832"/>
    </source>
</evidence>
<dbReference type="GO" id="GO:0004467">
    <property type="term" value="F:long-chain fatty acid-CoA ligase activity"/>
    <property type="evidence" value="ECO:0007669"/>
    <property type="project" value="UniProtKB-EC"/>
</dbReference>
<dbReference type="PANTHER" id="PTHR43859:SF4">
    <property type="entry name" value="BUTANOATE--COA LIGASE AAE1-RELATED"/>
    <property type="match status" value="1"/>
</dbReference>
<reference evidence="7" key="1">
    <citation type="submission" date="2022-03" db="EMBL/GenBank/DDBJ databases">
        <title>Draft Genome Sequence of Firmicute Strain S0AB, a Heterotrophic Iron/Sulfur-Oxidizing Extreme Acidophile.</title>
        <authorList>
            <person name="Vergara E."/>
            <person name="Pakostova E."/>
            <person name="Johnson D.B."/>
            <person name="Holmes D.S."/>
        </authorList>
    </citation>
    <scope>NUCLEOTIDE SEQUENCE</scope>
    <source>
        <strain evidence="7">S0AB</strain>
    </source>
</reference>
<sequence>MIQATMMNFPLTLNHILERVVQLYPQTEVVSRLPDHTLHRYTYADFYHRSRQLAESLQLAGLKRGDRVATLMWNHYAHLEAYFGIAASGGVTHTLNLRLHPNDISYIVQHAQDRFLIVDDVLLPFVKQIVTQVQFERIFVVPLSGLPIPEGFESYEDLLATATGDFAYPEISEDDAVAMCYTSGTTGRPKGVVYSHRAMVLHSFAITNVDTFAISSRDVVTAVVPMFHANGWGVPYAAVMAGAKQVLPGPHLDPQSLLNLFEAEQVTFAAGVPTIWLGIAQLLEKEPQRFNLQRIRMAVGGSAVPEGLIRTFDRFHLEVIHAWGMTETTPTATVSRLKPHMAFATDKERYQTRAKQGMAVPFVEMRAVNEDGVVPCDGETMGELQVRGPWITGSYYGDETLQNNFTADGWFQTGDVVNIDSEGYMKIVDRTKDLIKSGGEWISSVDIEGALMDHPDVLEASVVGVTHPKWQERPIAAVVFKEGRQVSKEELLQFLSERFPKWWLPDDFVFVAEIPRTSAGKFYKKALREQFKDWQWDHQE</sequence>
<evidence type="ECO:0000256" key="4">
    <source>
        <dbReference type="ARBA" id="ARBA00023098"/>
    </source>
</evidence>
<comment type="caution">
    <text evidence="7">The sequence shown here is derived from an EMBL/GenBank/DDBJ whole genome shotgun (WGS) entry which is preliminary data.</text>
</comment>
<name>A0A9X2ADG1_9BACL</name>
<dbReference type="InterPro" id="IPR045851">
    <property type="entry name" value="AMP-bd_C_sf"/>
</dbReference>
<dbReference type="Proteomes" id="UP001139263">
    <property type="component" value="Unassembled WGS sequence"/>
</dbReference>
<dbReference type="Gene3D" id="3.40.50.12780">
    <property type="entry name" value="N-terminal domain of ligase-like"/>
    <property type="match status" value="1"/>
</dbReference>
<dbReference type="RefSeq" id="WP_241711814.1">
    <property type="nucleotide sequence ID" value="NZ_JALBUF010000001.1"/>
</dbReference>
<dbReference type="CDD" id="cd12119">
    <property type="entry name" value="ttLC_FACS_AlkK_like"/>
    <property type="match status" value="1"/>
</dbReference>
<feature type="domain" description="AMP-binding enzyme C-terminal" evidence="6">
    <location>
        <begin position="447"/>
        <end position="521"/>
    </location>
</feature>
<dbReference type="InterPro" id="IPR025110">
    <property type="entry name" value="AMP-bd_C"/>
</dbReference>